<name>A0A1E1J8S1_LEIGU</name>
<keyword evidence="1" id="KW-0472">Membrane</keyword>
<feature type="transmembrane region" description="Helical" evidence="1">
    <location>
        <begin position="220"/>
        <end position="242"/>
    </location>
</feature>
<accession>A0A1E1J8S1</accession>
<gene>
    <name evidence="2" type="ORF">BN36_NA74850</name>
</gene>
<feature type="transmembrane region" description="Helical" evidence="1">
    <location>
        <begin position="175"/>
        <end position="199"/>
    </location>
</feature>
<dbReference type="AlphaFoldDB" id="A0A1E1J8S1"/>
<proteinExistence type="predicted"/>
<evidence type="ECO:0000313" key="2">
    <source>
        <dbReference type="EMBL" id="CCM20002.1"/>
    </source>
</evidence>
<evidence type="ECO:0000256" key="1">
    <source>
        <dbReference type="SAM" id="Phobius"/>
    </source>
</evidence>
<feature type="transmembrane region" description="Helical" evidence="1">
    <location>
        <begin position="147"/>
        <end position="169"/>
    </location>
</feature>
<protein>
    <submittedName>
        <fullName evidence="2">Uncharacterized protein</fullName>
    </submittedName>
</protein>
<keyword evidence="1" id="KW-1133">Transmembrane helix</keyword>
<organism evidence="2">
    <name type="scientific">Leishmania guyanensis</name>
    <dbReference type="NCBI Taxonomy" id="5670"/>
    <lineage>
        <taxon>Eukaryota</taxon>
        <taxon>Discoba</taxon>
        <taxon>Euglenozoa</taxon>
        <taxon>Kinetoplastea</taxon>
        <taxon>Metakinetoplastina</taxon>
        <taxon>Trypanosomatida</taxon>
        <taxon>Trypanosomatidae</taxon>
        <taxon>Leishmaniinae</taxon>
        <taxon>Leishmania</taxon>
        <taxon>Leishmania guyanensis species complex</taxon>
    </lineage>
</organism>
<sequence length="243" mass="27736">MTRESNMGRSDRRTEGKRSFGRRVVGALSTVVSLRIVLSITYFILLILLCMMQVMSLFTTPTIRILNIEASRIVGAQTFIAATWFKVDQTIHGANVTAQMDVKMWSIKVNVDVEIPYEFLPQNISQLYRLQDVPCAEFRSFFKHMQIFSLLSIFTGFIVWVFTVSSFFTRMFLPLLWLFLWVTIAFTATTVAMIFRILFDGACYGEVEEIPPFTSLAVPMGGFALALICFQTYLVTSIMTVFL</sequence>
<reference evidence="2" key="1">
    <citation type="submission" date="2012-08" db="EMBL/GenBank/DDBJ databases">
        <title>Comparative genomics of metastatic and non-metastatic Leishmania guyanensis provides insights into polygenic factors involved in Leishmania RNA virus infection.</title>
        <authorList>
            <person name="Smith D."/>
            <person name="Hertz-Fowler C."/>
            <person name="Martin R."/>
            <person name="Dickens N."/>
            <person name="Fasel N."/>
            <person name="Falquet L."/>
            <person name="Beverley S."/>
            <person name="Zangger H."/>
            <person name="Calderon-Copete S."/>
            <person name="Mottram J."/>
            <person name="Xenarios I."/>
        </authorList>
    </citation>
    <scope>NUCLEOTIDE SEQUENCE</scope>
    <source>
        <strain evidence="2">MHOM/BR/75/M4147/SSU:IR2SAT-LUC</strain>
    </source>
</reference>
<keyword evidence="1" id="KW-0812">Transmembrane</keyword>
<dbReference type="EMBL" id="CALQ01001932">
    <property type="protein sequence ID" value="CCM20002.1"/>
    <property type="molecule type" value="Genomic_DNA"/>
</dbReference>